<keyword evidence="3" id="KW-1185">Reference proteome</keyword>
<name>A0A9P6C7I5_9AGAR</name>
<organism evidence="2 3">
    <name type="scientific">Macrolepiota fuliginosa MF-IS2</name>
    <dbReference type="NCBI Taxonomy" id="1400762"/>
    <lineage>
        <taxon>Eukaryota</taxon>
        <taxon>Fungi</taxon>
        <taxon>Dikarya</taxon>
        <taxon>Basidiomycota</taxon>
        <taxon>Agaricomycotina</taxon>
        <taxon>Agaricomycetes</taxon>
        <taxon>Agaricomycetidae</taxon>
        <taxon>Agaricales</taxon>
        <taxon>Agaricineae</taxon>
        <taxon>Agaricaceae</taxon>
        <taxon>Macrolepiota</taxon>
    </lineage>
</organism>
<proteinExistence type="predicted"/>
<protein>
    <recommendedName>
        <fullName evidence="1">F-box domain-containing protein</fullName>
    </recommendedName>
</protein>
<dbReference type="OrthoDB" id="2269034at2759"/>
<accession>A0A9P6C7I5</accession>
<dbReference type="Proteomes" id="UP000807342">
    <property type="component" value="Unassembled WGS sequence"/>
</dbReference>
<gene>
    <name evidence="2" type="ORF">P691DRAFT_373182</name>
</gene>
<dbReference type="InterPro" id="IPR001810">
    <property type="entry name" value="F-box_dom"/>
</dbReference>
<feature type="domain" description="F-box" evidence="1">
    <location>
        <begin position="28"/>
        <end position="79"/>
    </location>
</feature>
<dbReference type="SUPFAM" id="SSF81383">
    <property type="entry name" value="F-box domain"/>
    <property type="match status" value="1"/>
</dbReference>
<dbReference type="InterPro" id="IPR032675">
    <property type="entry name" value="LRR_dom_sf"/>
</dbReference>
<dbReference type="SUPFAM" id="SSF52047">
    <property type="entry name" value="RNI-like"/>
    <property type="match status" value="1"/>
</dbReference>
<comment type="caution">
    <text evidence="2">The sequence shown here is derived from an EMBL/GenBank/DDBJ whole genome shotgun (WGS) entry which is preliminary data.</text>
</comment>
<dbReference type="Gene3D" id="1.20.1280.50">
    <property type="match status" value="1"/>
</dbReference>
<evidence type="ECO:0000259" key="1">
    <source>
        <dbReference type="PROSITE" id="PS50181"/>
    </source>
</evidence>
<evidence type="ECO:0000313" key="3">
    <source>
        <dbReference type="Proteomes" id="UP000807342"/>
    </source>
</evidence>
<dbReference type="AlphaFoldDB" id="A0A9P6C7I5"/>
<sequence length="332" mass="37552">MLTGAIPSRRHNLSPHTSPFTMTPISSSITIDSLPIEILGEIFIRCPEHSFYKRQILLTSVSRSWRYVAHSCPQLWTEIYIDVDNYHPPIPHLQCCLQQSKGLPLDIRIHESSSATVGLFYSELEEYLESIGVILSQHIGRWKSLYLHGRSHDLLTLPFNLATQLEELDYTLESTRHGEIMSGLGQAPALRRLRCRWSGSTIDPLLLLPLQQVTHLDFSTYLDWSKIMRLVISCISLVSLKLSSTSFDSPSSLPKSISLPNLKGLFIRSTAGAHVLLPKFQCPNLCVLTLDVGRVRYESYETGDRYGFTTKNSLWICSPPSSRYPAWSMCIS</sequence>
<evidence type="ECO:0000313" key="2">
    <source>
        <dbReference type="EMBL" id="KAF9451329.1"/>
    </source>
</evidence>
<dbReference type="InterPro" id="IPR036047">
    <property type="entry name" value="F-box-like_dom_sf"/>
</dbReference>
<dbReference type="PROSITE" id="PS50181">
    <property type="entry name" value="FBOX"/>
    <property type="match status" value="1"/>
</dbReference>
<dbReference type="Gene3D" id="3.80.10.10">
    <property type="entry name" value="Ribonuclease Inhibitor"/>
    <property type="match status" value="1"/>
</dbReference>
<reference evidence="2" key="1">
    <citation type="submission" date="2020-11" db="EMBL/GenBank/DDBJ databases">
        <authorList>
            <consortium name="DOE Joint Genome Institute"/>
            <person name="Ahrendt S."/>
            <person name="Riley R."/>
            <person name="Andreopoulos W."/>
            <person name="Labutti K."/>
            <person name="Pangilinan J."/>
            <person name="Ruiz-Duenas F.J."/>
            <person name="Barrasa J.M."/>
            <person name="Sanchez-Garcia M."/>
            <person name="Camarero S."/>
            <person name="Miyauchi S."/>
            <person name="Serrano A."/>
            <person name="Linde D."/>
            <person name="Babiker R."/>
            <person name="Drula E."/>
            <person name="Ayuso-Fernandez I."/>
            <person name="Pacheco R."/>
            <person name="Padilla G."/>
            <person name="Ferreira P."/>
            <person name="Barriuso J."/>
            <person name="Kellner H."/>
            <person name="Castanera R."/>
            <person name="Alfaro M."/>
            <person name="Ramirez L."/>
            <person name="Pisabarro A.G."/>
            <person name="Kuo A."/>
            <person name="Tritt A."/>
            <person name="Lipzen A."/>
            <person name="He G."/>
            <person name="Yan M."/>
            <person name="Ng V."/>
            <person name="Cullen D."/>
            <person name="Martin F."/>
            <person name="Rosso M.-N."/>
            <person name="Henrissat B."/>
            <person name="Hibbett D."/>
            <person name="Martinez A.T."/>
            <person name="Grigoriev I.V."/>
        </authorList>
    </citation>
    <scope>NUCLEOTIDE SEQUENCE</scope>
    <source>
        <strain evidence="2">MF-IS2</strain>
    </source>
</reference>
<dbReference type="EMBL" id="MU151087">
    <property type="protein sequence ID" value="KAF9451329.1"/>
    <property type="molecule type" value="Genomic_DNA"/>
</dbReference>